<name>A0A2I4DD97_AUSLI</name>
<keyword evidence="8" id="KW-0130">Cell adhesion</keyword>
<dbReference type="PANTHER" id="PTHR23277:SF69">
    <property type="entry name" value="NECTIN-1"/>
    <property type="match status" value="1"/>
</dbReference>
<feature type="domain" description="Ig-like" evidence="19">
    <location>
        <begin position="36"/>
        <end position="140"/>
    </location>
</feature>
<keyword evidence="20" id="KW-1185">Reference proteome</keyword>
<evidence type="ECO:0000256" key="13">
    <source>
        <dbReference type="ARBA" id="ARBA00023180"/>
    </source>
</evidence>
<dbReference type="Pfam" id="PF08205">
    <property type="entry name" value="C2-set_2"/>
    <property type="match status" value="1"/>
</dbReference>
<dbReference type="InterPro" id="IPR013783">
    <property type="entry name" value="Ig-like_fold"/>
</dbReference>
<feature type="compositionally biased region" description="Basic and acidic residues" evidence="16">
    <location>
        <begin position="438"/>
        <end position="452"/>
    </location>
</feature>
<gene>
    <name evidence="21" type="primary">LOC106537394</name>
</gene>
<keyword evidence="10 17" id="KW-1133">Transmembrane helix</keyword>
<evidence type="ECO:0000256" key="12">
    <source>
        <dbReference type="ARBA" id="ARBA00023157"/>
    </source>
</evidence>
<keyword evidence="13" id="KW-0325">Glycoprotein</keyword>
<dbReference type="PANTHER" id="PTHR23277">
    <property type="entry name" value="NECTIN-RELATED"/>
    <property type="match status" value="1"/>
</dbReference>
<dbReference type="GO" id="GO:0007157">
    <property type="term" value="P:heterophilic cell-cell adhesion via plasma membrane cell adhesion molecules"/>
    <property type="evidence" value="ECO:0007669"/>
    <property type="project" value="TreeGrafter"/>
</dbReference>
<evidence type="ECO:0000256" key="10">
    <source>
        <dbReference type="ARBA" id="ARBA00022989"/>
    </source>
</evidence>
<dbReference type="Pfam" id="PF07686">
    <property type="entry name" value="V-set"/>
    <property type="match status" value="1"/>
</dbReference>
<accession>A0A2I4DD97</accession>
<dbReference type="OrthoDB" id="8718740at2759"/>
<dbReference type="SMART" id="SM00409">
    <property type="entry name" value="IG"/>
    <property type="match status" value="3"/>
</dbReference>
<comment type="function">
    <text evidence="14">Cell adhesion molecule that promotes cell-cell contacts and plays important roles in the development of the nervous system. Acts by forming homophilic or heterophilic trans-dimers.</text>
</comment>
<comment type="subunit">
    <text evidence="15">Cis- and trans-homodimer. Can form trans-heterodimers.</text>
</comment>
<evidence type="ECO:0000256" key="5">
    <source>
        <dbReference type="ARBA" id="ARBA00022692"/>
    </source>
</evidence>
<feature type="signal peptide" evidence="18">
    <location>
        <begin position="1"/>
        <end position="22"/>
    </location>
</feature>
<organism evidence="20 21">
    <name type="scientific">Austrofundulus limnaeus</name>
    <name type="common">Annual killifish</name>
    <dbReference type="NCBI Taxonomy" id="52670"/>
    <lineage>
        <taxon>Eukaryota</taxon>
        <taxon>Metazoa</taxon>
        <taxon>Chordata</taxon>
        <taxon>Craniata</taxon>
        <taxon>Vertebrata</taxon>
        <taxon>Euteleostomi</taxon>
        <taxon>Actinopterygii</taxon>
        <taxon>Neopterygii</taxon>
        <taxon>Teleostei</taxon>
        <taxon>Neoteleostei</taxon>
        <taxon>Acanthomorphata</taxon>
        <taxon>Ovalentaria</taxon>
        <taxon>Atherinomorphae</taxon>
        <taxon>Cyprinodontiformes</taxon>
        <taxon>Rivulidae</taxon>
        <taxon>Austrofundulus</taxon>
    </lineage>
</organism>
<evidence type="ECO:0000313" key="21">
    <source>
        <dbReference type="RefSeq" id="XP_013890230.1"/>
    </source>
</evidence>
<evidence type="ECO:0000256" key="4">
    <source>
        <dbReference type="ARBA" id="ARBA00022475"/>
    </source>
</evidence>
<dbReference type="GO" id="GO:0007156">
    <property type="term" value="P:homophilic cell adhesion via plasma membrane adhesion molecules"/>
    <property type="evidence" value="ECO:0007669"/>
    <property type="project" value="TreeGrafter"/>
</dbReference>
<proteinExistence type="inferred from homology"/>
<comment type="similarity">
    <text evidence="3">Belongs to the nectin family.</text>
</comment>
<keyword evidence="12" id="KW-1015">Disulfide bond</keyword>
<dbReference type="SMART" id="SM00406">
    <property type="entry name" value="IGv"/>
    <property type="match status" value="1"/>
</dbReference>
<reference evidence="21" key="1">
    <citation type="submission" date="2025-08" db="UniProtKB">
        <authorList>
            <consortium name="RefSeq"/>
        </authorList>
    </citation>
    <scope>IDENTIFICATION</scope>
</reference>
<evidence type="ECO:0000256" key="11">
    <source>
        <dbReference type="ARBA" id="ARBA00023136"/>
    </source>
</evidence>
<dbReference type="InterPro" id="IPR013162">
    <property type="entry name" value="CD80_C2-set"/>
</dbReference>
<keyword evidence="7" id="KW-0677">Repeat</keyword>
<dbReference type="InterPro" id="IPR007110">
    <property type="entry name" value="Ig-like_dom"/>
</dbReference>
<dbReference type="GO" id="GO:0005886">
    <property type="term" value="C:plasma membrane"/>
    <property type="evidence" value="ECO:0007669"/>
    <property type="project" value="UniProtKB-SubCell"/>
</dbReference>
<evidence type="ECO:0000256" key="3">
    <source>
        <dbReference type="ARBA" id="ARBA00007810"/>
    </source>
</evidence>
<dbReference type="Gene3D" id="2.60.40.10">
    <property type="entry name" value="Immunoglobulins"/>
    <property type="match status" value="3"/>
</dbReference>
<comment type="subcellular location">
    <subcellularLocation>
        <location evidence="2">Cell junction</location>
        <location evidence="2">Adherens junction</location>
    </subcellularLocation>
    <subcellularLocation>
        <location evidence="1">Cell membrane</location>
        <topology evidence="1">Single-pass type I membrane protein</topology>
    </subcellularLocation>
</comment>
<dbReference type="InterPro" id="IPR013106">
    <property type="entry name" value="Ig_V-set"/>
</dbReference>
<evidence type="ECO:0000256" key="9">
    <source>
        <dbReference type="ARBA" id="ARBA00022949"/>
    </source>
</evidence>
<dbReference type="SUPFAM" id="SSF48726">
    <property type="entry name" value="Immunoglobulin"/>
    <property type="match status" value="3"/>
</dbReference>
<dbReference type="Proteomes" id="UP000192220">
    <property type="component" value="Unplaced"/>
</dbReference>
<keyword evidence="4" id="KW-1003">Cell membrane</keyword>
<dbReference type="InterPro" id="IPR003599">
    <property type="entry name" value="Ig_sub"/>
</dbReference>
<evidence type="ECO:0000256" key="16">
    <source>
        <dbReference type="SAM" id="MobiDB-lite"/>
    </source>
</evidence>
<keyword evidence="11 17" id="KW-0472">Membrane</keyword>
<dbReference type="KEGG" id="alim:106537394"/>
<evidence type="ECO:0000256" key="14">
    <source>
        <dbReference type="ARBA" id="ARBA00058274"/>
    </source>
</evidence>
<dbReference type="STRING" id="52670.A0A2I4DD97"/>
<evidence type="ECO:0000256" key="1">
    <source>
        <dbReference type="ARBA" id="ARBA00004251"/>
    </source>
</evidence>
<dbReference type="InterPro" id="IPR051427">
    <property type="entry name" value="Nectin/Nectin-like"/>
</dbReference>
<feature type="chain" id="PRO_5014154821" evidence="18">
    <location>
        <begin position="23"/>
        <end position="500"/>
    </location>
</feature>
<evidence type="ECO:0000256" key="15">
    <source>
        <dbReference type="ARBA" id="ARBA00062858"/>
    </source>
</evidence>
<dbReference type="FunFam" id="2.60.40.10:FF:000268">
    <property type="entry name" value="Nectin cell adhesion molecule 1"/>
    <property type="match status" value="1"/>
</dbReference>
<dbReference type="Pfam" id="PF13927">
    <property type="entry name" value="Ig_3"/>
    <property type="match status" value="1"/>
</dbReference>
<keyword evidence="6 18" id="KW-0732">Signal</keyword>
<dbReference type="GO" id="GO:1902414">
    <property type="term" value="P:protein localization to cell junction"/>
    <property type="evidence" value="ECO:0007669"/>
    <property type="project" value="TreeGrafter"/>
</dbReference>
<feature type="domain" description="Ig-like" evidence="19">
    <location>
        <begin position="145"/>
        <end position="240"/>
    </location>
</feature>
<feature type="region of interest" description="Disordered" evidence="16">
    <location>
        <begin position="399"/>
        <end position="462"/>
    </location>
</feature>
<protein>
    <submittedName>
        <fullName evidence="21">Nectin-1</fullName>
    </submittedName>
</protein>
<dbReference type="GO" id="GO:0005912">
    <property type="term" value="C:adherens junction"/>
    <property type="evidence" value="ECO:0007669"/>
    <property type="project" value="UniProtKB-SubCell"/>
</dbReference>
<dbReference type="InParanoid" id="A0A2I4DD97"/>
<dbReference type="InterPro" id="IPR036179">
    <property type="entry name" value="Ig-like_dom_sf"/>
</dbReference>
<evidence type="ECO:0000256" key="8">
    <source>
        <dbReference type="ARBA" id="ARBA00022889"/>
    </source>
</evidence>
<evidence type="ECO:0000256" key="17">
    <source>
        <dbReference type="SAM" id="Phobius"/>
    </source>
</evidence>
<evidence type="ECO:0000256" key="7">
    <source>
        <dbReference type="ARBA" id="ARBA00022737"/>
    </source>
</evidence>
<dbReference type="RefSeq" id="XP_013890230.1">
    <property type="nucleotide sequence ID" value="XM_014034776.1"/>
</dbReference>
<feature type="domain" description="Ig-like" evidence="19">
    <location>
        <begin position="245"/>
        <end position="332"/>
    </location>
</feature>
<evidence type="ECO:0000256" key="2">
    <source>
        <dbReference type="ARBA" id="ARBA00004536"/>
    </source>
</evidence>
<dbReference type="AlphaFoldDB" id="A0A2I4DD97"/>
<feature type="transmembrane region" description="Helical" evidence="17">
    <location>
        <begin position="352"/>
        <end position="377"/>
    </location>
</feature>
<evidence type="ECO:0000256" key="18">
    <source>
        <dbReference type="SAM" id="SignalP"/>
    </source>
</evidence>
<keyword evidence="5 17" id="KW-0812">Transmembrane</keyword>
<evidence type="ECO:0000259" key="19">
    <source>
        <dbReference type="PROSITE" id="PS50835"/>
    </source>
</evidence>
<evidence type="ECO:0000256" key="6">
    <source>
        <dbReference type="ARBA" id="ARBA00022729"/>
    </source>
</evidence>
<dbReference type="PROSITE" id="PS50835">
    <property type="entry name" value="IG_LIKE"/>
    <property type="match status" value="3"/>
</dbReference>
<dbReference type="GeneID" id="106537394"/>
<keyword evidence="9" id="KW-0965">Cell junction</keyword>
<evidence type="ECO:0000313" key="20">
    <source>
        <dbReference type="Proteomes" id="UP000192220"/>
    </source>
</evidence>
<sequence>MALLCARICALLLALHIQAGHGQMVEMDSSKSGFVGTQVELRCTFRNSNPPVKISQVTWQKLLNGTKQNVAIANPALGVSVLSPFKERVSFKQAAVRHRTPSLEDTTIVFSNLQLSDEAAYICEYTTFPAGNRENMVNLTVYARPMTQMTLTSPTIVARGQRSKTTVATCVSANGKPQSVIKWDTRLKGEATFQETRNPNGTVTIRSHFMIVPSRETHKQKLTCIVTYRNDRISDSVVLNVQYEPSVKIEGFDGNWYLNRQDVKLTCKADANPPVTIYQWKLVNGSLPSSAEIKNNTLSFKGPVTYDLAGTYICDATNGIGTRTGIVDVNITEYPTTPEPGTPRFTQSPHNAGAAIGGAVGGVVLLGVAAALLFVFLRRRQRTFKGDYSTKKHVFGNGYSKAGGLPSHPPMPKNLQYTEDSDDEKKPTQISTTGGFEASERNFDAESEDLKRPYFTVDEGESRDYDERTLAFQYDPEQEIADDMISQTDGSVISKKEWYV</sequence>
<dbReference type="FunFam" id="2.60.40.10:FF:000304">
    <property type="entry name" value="Nectin cell adhesion molecule 1"/>
    <property type="match status" value="1"/>
</dbReference>